<keyword evidence="1" id="KW-1133">Transmembrane helix</keyword>
<evidence type="ECO:0000313" key="3">
    <source>
        <dbReference type="Proteomes" id="UP000229329"/>
    </source>
</evidence>
<dbReference type="AlphaFoldDB" id="A0A2M8S1R1"/>
<dbReference type="Proteomes" id="UP000229329">
    <property type="component" value="Unassembled WGS sequence"/>
</dbReference>
<dbReference type="Pfam" id="PF07332">
    <property type="entry name" value="Phage_holin_3_6"/>
    <property type="match status" value="1"/>
</dbReference>
<protein>
    <submittedName>
        <fullName evidence="2">Phage holin family protein</fullName>
    </submittedName>
</protein>
<dbReference type="EMBL" id="PHHA01000018">
    <property type="protein sequence ID" value="PJG85067.1"/>
    <property type="molecule type" value="Genomic_DNA"/>
</dbReference>
<reference evidence="2 3" key="1">
    <citation type="submission" date="2017-11" db="EMBL/GenBank/DDBJ databases">
        <title>Reclassification of Bisgaard taxon 7 as Conservatibacter flavescens gen. nov., sp. nov.</title>
        <authorList>
            <person name="Christensen H."/>
        </authorList>
    </citation>
    <scope>NUCLEOTIDE SEQUENCE [LARGE SCALE GENOMIC DNA]</scope>
    <source>
        <strain evidence="2 3">7_4</strain>
    </source>
</reference>
<accession>A0A2M8S1R1</accession>
<keyword evidence="3" id="KW-1185">Reference proteome</keyword>
<proteinExistence type="predicted"/>
<gene>
    <name evidence="2" type="ORF">CVP05_07360</name>
</gene>
<dbReference type="RefSeq" id="WP_100288925.1">
    <property type="nucleotide sequence ID" value="NZ_PHHA01000018.1"/>
</dbReference>
<comment type="caution">
    <text evidence="2">The sequence shown here is derived from an EMBL/GenBank/DDBJ whole genome shotgun (WGS) entry which is preliminary data.</text>
</comment>
<dbReference type="InterPro" id="IPR009937">
    <property type="entry name" value="Phage_holin_3_6"/>
</dbReference>
<sequence length="133" mass="14789">MQAIQNIKVGIKNILITTLELAQVRLDMARIELSQLKERLIITLISALILVVCLLIALMSGLFAVNAYITDPQQKFIVFSAICGGGVFIAFILFLVILNSLKKQRTFMQNTLEEVKLDIATLKQLADKSSHSN</sequence>
<feature type="transmembrane region" description="Helical" evidence="1">
    <location>
        <begin position="76"/>
        <end position="98"/>
    </location>
</feature>
<keyword evidence="1" id="KW-0812">Transmembrane</keyword>
<evidence type="ECO:0000256" key="1">
    <source>
        <dbReference type="SAM" id="Phobius"/>
    </source>
</evidence>
<keyword evidence="1" id="KW-0472">Membrane</keyword>
<feature type="transmembrane region" description="Helical" evidence="1">
    <location>
        <begin position="40"/>
        <end position="64"/>
    </location>
</feature>
<evidence type="ECO:0000313" key="2">
    <source>
        <dbReference type="EMBL" id="PJG85067.1"/>
    </source>
</evidence>
<organism evidence="2 3">
    <name type="scientific">Conservatibacter flavescens</name>
    <dbReference type="NCBI Taxonomy" id="28161"/>
    <lineage>
        <taxon>Bacteria</taxon>
        <taxon>Pseudomonadati</taxon>
        <taxon>Pseudomonadota</taxon>
        <taxon>Gammaproteobacteria</taxon>
        <taxon>Pasteurellales</taxon>
        <taxon>Pasteurellaceae</taxon>
        <taxon>Conservatibacter</taxon>
    </lineage>
</organism>
<name>A0A2M8S1R1_9PAST</name>
<dbReference type="OrthoDB" id="5690744at2"/>